<dbReference type="KEGG" id="lse:F1C12_08735"/>
<gene>
    <name evidence="7" type="primary">cobA</name>
    <name evidence="7" type="ORF">F1C12_08735</name>
</gene>
<keyword evidence="5" id="KW-0627">Porphyrin biosynthesis</keyword>
<dbReference type="NCBIfam" id="TIGR01469">
    <property type="entry name" value="cobA_cysG_Cterm"/>
    <property type="match status" value="1"/>
</dbReference>
<evidence type="ECO:0000256" key="4">
    <source>
        <dbReference type="ARBA" id="ARBA00022691"/>
    </source>
</evidence>
<dbReference type="AlphaFoldDB" id="A0A7G6Y9P7"/>
<sequence length="251" mass="25546">MNTQARGSVALVGGGPGHPDLITVRGRQLLTAADVVIADRLGPRALLDDLGPDTEVIDVGKQPHHHPVPQSRINELLVEHARAGRRVVRLKGGDPFVFGRGGEEAEFCRAAGIPVEVVPGVTSAIAVPSIAGIPVTHRGVAAGFTVLSAHTDIDEVPGGAEHTVVLLMGVSGLAATAATLAAGRRGADCPVAIVEDGYGDGQRVTIGTLGSIAADAAARGVRSPAVIVVGDVVRLADPDLLPIPAAQHRTV</sequence>
<evidence type="ECO:0000256" key="3">
    <source>
        <dbReference type="ARBA" id="ARBA00022679"/>
    </source>
</evidence>
<dbReference type="EC" id="2.1.1.107" evidence="1"/>
<dbReference type="SUPFAM" id="SSF53790">
    <property type="entry name" value="Tetrapyrrole methylase"/>
    <property type="match status" value="1"/>
</dbReference>
<dbReference type="InterPro" id="IPR006366">
    <property type="entry name" value="CobA/CysG_C"/>
</dbReference>
<dbReference type="InterPro" id="IPR014777">
    <property type="entry name" value="4pyrrole_Mease_sub1"/>
</dbReference>
<dbReference type="EMBL" id="CP043641">
    <property type="protein sequence ID" value="QNE35212.1"/>
    <property type="molecule type" value="Genomic_DNA"/>
</dbReference>
<keyword evidence="3 7" id="KW-0808">Transferase</keyword>
<keyword evidence="2 7" id="KW-0489">Methyltransferase</keyword>
<dbReference type="Pfam" id="PF00590">
    <property type="entry name" value="TP_methylase"/>
    <property type="match status" value="1"/>
</dbReference>
<dbReference type="PANTHER" id="PTHR45790:SF3">
    <property type="entry name" value="S-ADENOSYL-L-METHIONINE-DEPENDENT UROPORPHYRINOGEN III METHYLTRANSFERASE, CHLOROPLASTIC"/>
    <property type="match status" value="1"/>
</dbReference>
<dbReference type="FunFam" id="3.40.1010.10:FF:000003">
    <property type="entry name" value="Putative Uroporphyrinogen-III C-methyltransferase"/>
    <property type="match status" value="1"/>
</dbReference>
<feature type="domain" description="Tetrapyrrole methylase" evidence="6">
    <location>
        <begin position="9"/>
        <end position="212"/>
    </location>
</feature>
<dbReference type="Gene3D" id="3.40.1010.10">
    <property type="entry name" value="Cobalt-precorrin-4 Transmethylase, Domain 1"/>
    <property type="match status" value="1"/>
</dbReference>
<keyword evidence="4" id="KW-0949">S-adenosyl-L-methionine</keyword>
<evidence type="ECO:0000313" key="8">
    <source>
        <dbReference type="Proteomes" id="UP000515511"/>
    </source>
</evidence>
<evidence type="ECO:0000256" key="1">
    <source>
        <dbReference type="ARBA" id="ARBA00012162"/>
    </source>
</evidence>
<dbReference type="Proteomes" id="UP000515511">
    <property type="component" value="Chromosome"/>
</dbReference>
<evidence type="ECO:0000256" key="2">
    <source>
        <dbReference type="ARBA" id="ARBA00022603"/>
    </source>
</evidence>
<dbReference type="RefSeq" id="WP_185278374.1">
    <property type="nucleotide sequence ID" value="NZ_CP043641.1"/>
</dbReference>
<dbReference type="InterPro" id="IPR035996">
    <property type="entry name" value="4pyrrol_Methylase_sf"/>
</dbReference>
<dbReference type="PANTHER" id="PTHR45790">
    <property type="entry name" value="SIROHEME SYNTHASE-RELATED"/>
    <property type="match status" value="1"/>
</dbReference>
<dbReference type="CDD" id="cd11642">
    <property type="entry name" value="SUMT"/>
    <property type="match status" value="1"/>
</dbReference>
<reference evidence="8" key="1">
    <citation type="submission" date="2019-09" db="EMBL/GenBank/DDBJ databases">
        <title>Antimicrobial potential of Antarctic Bacteria.</title>
        <authorList>
            <person name="Benaud N."/>
            <person name="Edwards R.J."/>
            <person name="Ferrari B.C."/>
        </authorList>
    </citation>
    <scope>NUCLEOTIDE SEQUENCE [LARGE SCALE GENOMIC DNA]</scope>
    <source>
        <strain evidence="8">INR9</strain>
    </source>
</reference>
<proteinExistence type="predicted"/>
<evidence type="ECO:0000313" key="7">
    <source>
        <dbReference type="EMBL" id="QNE35212.1"/>
    </source>
</evidence>
<dbReference type="InterPro" id="IPR014776">
    <property type="entry name" value="4pyrrole_Mease_sub2"/>
</dbReference>
<dbReference type="InterPro" id="IPR050161">
    <property type="entry name" value="Siro_Cobalamin_biosynth"/>
</dbReference>
<dbReference type="NCBIfam" id="NF004790">
    <property type="entry name" value="PRK06136.1"/>
    <property type="match status" value="1"/>
</dbReference>
<organism evidence="7 8">
    <name type="scientific">Leifsonia shinshuensis</name>
    <dbReference type="NCBI Taxonomy" id="150026"/>
    <lineage>
        <taxon>Bacteria</taxon>
        <taxon>Bacillati</taxon>
        <taxon>Actinomycetota</taxon>
        <taxon>Actinomycetes</taxon>
        <taxon>Micrococcales</taxon>
        <taxon>Microbacteriaceae</taxon>
        <taxon>Leifsonia</taxon>
    </lineage>
</organism>
<protein>
    <recommendedName>
        <fullName evidence="1">uroporphyrinogen-III C-methyltransferase</fullName>
        <ecNumber evidence="1">2.1.1.107</ecNumber>
    </recommendedName>
</protein>
<accession>A0A7G6Y9P7</accession>
<dbReference type="InterPro" id="IPR000878">
    <property type="entry name" value="4pyrrol_Mease"/>
</dbReference>
<dbReference type="GO" id="GO:0004851">
    <property type="term" value="F:uroporphyrin-III C-methyltransferase activity"/>
    <property type="evidence" value="ECO:0007669"/>
    <property type="project" value="UniProtKB-EC"/>
</dbReference>
<name>A0A7G6Y9P7_9MICO</name>
<dbReference type="Gene3D" id="3.30.950.10">
    <property type="entry name" value="Methyltransferase, Cobalt-precorrin-4 Transmethylase, Domain 2"/>
    <property type="match status" value="1"/>
</dbReference>
<evidence type="ECO:0000259" key="6">
    <source>
        <dbReference type="Pfam" id="PF00590"/>
    </source>
</evidence>
<dbReference type="GO" id="GO:0019354">
    <property type="term" value="P:siroheme biosynthetic process"/>
    <property type="evidence" value="ECO:0007669"/>
    <property type="project" value="InterPro"/>
</dbReference>
<evidence type="ECO:0000256" key="5">
    <source>
        <dbReference type="ARBA" id="ARBA00023244"/>
    </source>
</evidence>
<dbReference type="GO" id="GO:0032259">
    <property type="term" value="P:methylation"/>
    <property type="evidence" value="ECO:0007669"/>
    <property type="project" value="UniProtKB-KW"/>
</dbReference>